<reference evidence="1" key="1">
    <citation type="journal article" date="2015" name="Nature">
        <title>Complex archaea that bridge the gap between prokaryotes and eukaryotes.</title>
        <authorList>
            <person name="Spang A."/>
            <person name="Saw J.H."/>
            <person name="Jorgensen S.L."/>
            <person name="Zaremba-Niedzwiedzka K."/>
            <person name="Martijn J."/>
            <person name="Lind A.E."/>
            <person name="van Eijk R."/>
            <person name="Schleper C."/>
            <person name="Guy L."/>
            <person name="Ettema T.J."/>
        </authorList>
    </citation>
    <scope>NUCLEOTIDE SEQUENCE</scope>
</reference>
<gene>
    <name evidence="1" type="ORF">LCGC14_2455700</name>
</gene>
<comment type="caution">
    <text evidence="1">The sequence shown here is derived from an EMBL/GenBank/DDBJ whole genome shotgun (WGS) entry which is preliminary data.</text>
</comment>
<dbReference type="AlphaFoldDB" id="A0A0F9E8L5"/>
<name>A0A0F9E8L5_9ZZZZ</name>
<proteinExistence type="predicted"/>
<sequence length="106" mass="12135">MDFELIQNELVKTFKVSANDIYYFGHNAHSELLEYSIKLEAFTPEINSSWSKNFPAGSYFSVSKDSDGSKLTLIVTISDNDYAEYFQLKHPEIKLNKMGIVESIKN</sequence>
<accession>A0A0F9E8L5</accession>
<evidence type="ECO:0000313" key="1">
    <source>
        <dbReference type="EMBL" id="KKL20413.1"/>
    </source>
</evidence>
<dbReference type="EMBL" id="LAZR01038109">
    <property type="protein sequence ID" value="KKL20413.1"/>
    <property type="molecule type" value="Genomic_DNA"/>
</dbReference>
<organism evidence="1">
    <name type="scientific">marine sediment metagenome</name>
    <dbReference type="NCBI Taxonomy" id="412755"/>
    <lineage>
        <taxon>unclassified sequences</taxon>
        <taxon>metagenomes</taxon>
        <taxon>ecological metagenomes</taxon>
    </lineage>
</organism>
<protein>
    <submittedName>
        <fullName evidence="1">Uncharacterized protein</fullName>
    </submittedName>
</protein>